<proteinExistence type="predicted"/>
<evidence type="ECO:0000313" key="1">
    <source>
        <dbReference type="EMBL" id="GAI37570.1"/>
    </source>
</evidence>
<name>X1PEX8_9ZZZZ</name>
<organism evidence="1">
    <name type="scientific">marine sediment metagenome</name>
    <dbReference type="NCBI Taxonomy" id="412755"/>
    <lineage>
        <taxon>unclassified sequences</taxon>
        <taxon>metagenomes</taxon>
        <taxon>ecological metagenomes</taxon>
    </lineage>
</organism>
<protein>
    <submittedName>
        <fullName evidence="1">Uncharacterized protein</fullName>
    </submittedName>
</protein>
<sequence>MEIVCAWCQRKIGERPPLEDKSISHGICDKCLSEHFPHAADKILGILGDEKERAGGNPMTPEDIDQVATKVAAKVLEEVSPSVLDPGGRGMLLHFCEHAIEGAGLVVNEARARATPCNCFTYNGREYAFSPGVIGLISGEKNPEQMEAFCKAGKTYEVKPGIKERFELFASAAEEAHKGIEEIPKGERLEPWLTAMGRELEKRGIEV</sequence>
<accession>X1PEX8</accession>
<dbReference type="EMBL" id="BARV01031430">
    <property type="protein sequence ID" value="GAI37570.1"/>
    <property type="molecule type" value="Genomic_DNA"/>
</dbReference>
<reference evidence="1" key="1">
    <citation type="journal article" date="2014" name="Front. Microbiol.">
        <title>High frequency of phylogenetically diverse reductive dehalogenase-homologous genes in deep subseafloor sedimentary metagenomes.</title>
        <authorList>
            <person name="Kawai M."/>
            <person name="Futagami T."/>
            <person name="Toyoda A."/>
            <person name="Takaki Y."/>
            <person name="Nishi S."/>
            <person name="Hori S."/>
            <person name="Arai W."/>
            <person name="Tsubouchi T."/>
            <person name="Morono Y."/>
            <person name="Uchiyama I."/>
            <person name="Ito T."/>
            <person name="Fujiyama A."/>
            <person name="Inagaki F."/>
            <person name="Takami H."/>
        </authorList>
    </citation>
    <scope>NUCLEOTIDE SEQUENCE</scope>
    <source>
        <strain evidence="1">Expedition CK06-06</strain>
    </source>
</reference>
<comment type="caution">
    <text evidence="1">The sequence shown here is derived from an EMBL/GenBank/DDBJ whole genome shotgun (WGS) entry which is preliminary data.</text>
</comment>
<gene>
    <name evidence="1" type="ORF">S06H3_49739</name>
</gene>
<dbReference type="AlphaFoldDB" id="X1PEX8"/>